<organism evidence="1 2">
    <name type="scientific">Paramecium octaurelia</name>
    <dbReference type="NCBI Taxonomy" id="43137"/>
    <lineage>
        <taxon>Eukaryota</taxon>
        <taxon>Sar</taxon>
        <taxon>Alveolata</taxon>
        <taxon>Ciliophora</taxon>
        <taxon>Intramacronucleata</taxon>
        <taxon>Oligohymenophorea</taxon>
        <taxon>Peniculida</taxon>
        <taxon>Parameciidae</taxon>
        <taxon>Paramecium</taxon>
    </lineage>
</organism>
<dbReference type="EMBL" id="CAJJDP010000039">
    <property type="protein sequence ID" value="CAD8161143.1"/>
    <property type="molecule type" value="Genomic_DNA"/>
</dbReference>
<protein>
    <submittedName>
        <fullName evidence="1">Uncharacterized protein</fullName>
    </submittedName>
</protein>
<evidence type="ECO:0000313" key="1">
    <source>
        <dbReference type="EMBL" id="CAD8161143.1"/>
    </source>
</evidence>
<gene>
    <name evidence="1" type="ORF">POCTA_138.1.T0390234</name>
</gene>
<evidence type="ECO:0000313" key="2">
    <source>
        <dbReference type="Proteomes" id="UP000683925"/>
    </source>
</evidence>
<name>A0A8S1UB17_PAROT</name>
<sequence>MRQNSKVNQIDSFLCLRCESSCRILRFINQIKSKQVLNAFPNATIFRPSVMVGDNDDFAYHWQIQKRYFHNFNIVPDHCQAKRQPIFVEDVAQAMLNALKMPETIG</sequence>
<dbReference type="GO" id="GO:0044877">
    <property type="term" value="F:protein-containing complex binding"/>
    <property type="evidence" value="ECO:0007669"/>
    <property type="project" value="TreeGrafter"/>
</dbReference>
<comment type="caution">
    <text evidence="1">The sequence shown here is derived from an EMBL/GenBank/DDBJ whole genome shotgun (WGS) entry which is preliminary data.</text>
</comment>
<dbReference type="PANTHER" id="PTHR12126">
    <property type="entry name" value="NADH-UBIQUINONE OXIDOREDUCTASE 39 KDA SUBUNIT-RELATED"/>
    <property type="match status" value="1"/>
</dbReference>
<reference evidence="1" key="1">
    <citation type="submission" date="2021-01" db="EMBL/GenBank/DDBJ databases">
        <authorList>
            <consortium name="Genoscope - CEA"/>
            <person name="William W."/>
        </authorList>
    </citation>
    <scope>NUCLEOTIDE SEQUENCE</scope>
</reference>
<dbReference type="Proteomes" id="UP000683925">
    <property type="component" value="Unassembled WGS sequence"/>
</dbReference>
<accession>A0A8S1UB17</accession>
<keyword evidence="2" id="KW-1185">Reference proteome</keyword>
<proteinExistence type="predicted"/>
<dbReference type="InterPro" id="IPR051207">
    <property type="entry name" value="ComplexI_NDUFA9_subunit"/>
</dbReference>
<dbReference type="GO" id="GO:0005739">
    <property type="term" value="C:mitochondrion"/>
    <property type="evidence" value="ECO:0007669"/>
    <property type="project" value="TreeGrafter"/>
</dbReference>
<dbReference type="OrthoDB" id="310147at2759"/>
<dbReference type="PANTHER" id="PTHR12126:SF11">
    <property type="entry name" value="NADH DEHYDROGENASE [UBIQUINONE] 1 ALPHA SUBCOMPLEX SUBUNIT 9, MITOCHONDRIAL"/>
    <property type="match status" value="1"/>
</dbReference>
<dbReference type="AlphaFoldDB" id="A0A8S1UB17"/>